<keyword evidence="1 3" id="KW-0808">Transferase</keyword>
<dbReference type="Pfam" id="PF02515">
    <property type="entry name" value="CoA_transf_3"/>
    <property type="match status" value="2"/>
</dbReference>
<keyword evidence="4" id="KW-1185">Reference proteome</keyword>
<evidence type="ECO:0000313" key="3">
    <source>
        <dbReference type="EMBL" id="MCW8084181.1"/>
    </source>
</evidence>
<dbReference type="InterPro" id="IPR023606">
    <property type="entry name" value="CoA-Trfase_III_dom_1_sf"/>
</dbReference>
<dbReference type="InterPro" id="IPR050483">
    <property type="entry name" value="CoA-transferase_III_domain"/>
</dbReference>
<evidence type="ECO:0000313" key="4">
    <source>
        <dbReference type="Proteomes" id="UP001526430"/>
    </source>
</evidence>
<dbReference type="EMBL" id="JAPFQI010000001">
    <property type="protein sequence ID" value="MCW8084181.1"/>
    <property type="molecule type" value="Genomic_DNA"/>
</dbReference>
<name>A0ABT3NPU9_9PROT</name>
<organism evidence="3 4">
    <name type="scientific">Sabulicella glaciei</name>
    <dbReference type="NCBI Taxonomy" id="2984948"/>
    <lineage>
        <taxon>Bacteria</taxon>
        <taxon>Pseudomonadati</taxon>
        <taxon>Pseudomonadota</taxon>
        <taxon>Alphaproteobacteria</taxon>
        <taxon>Acetobacterales</taxon>
        <taxon>Acetobacteraceae</taxon>
        <taxon>Sabulicella</taxon>
    </lineage>
</organism>
<sequence length="795" mass="85168">MTDLPFRSLRVAELGTGAALAYAGKLFADFGAEVFKLEPPEGDPMRREPPLVETGDGAESALFAWLNTNKRGMTGSPARLRAVAAGCDVILDGRPRAEREALPLGRTDQVVVEISWFGDHGPYRDFRMTDPLCRALAGVFAATGPREGPPVMLGGIAAQVMGALAAFNAAAAQLLSGHAARLEVSIHEANVCVAEYQATQGLVNPEAEQRHGVNRFAPTSPLGVYRCKEGWLGITVVTPAQFRSLCEMVGAPELGRDPGLLVGLDRLRRADELEAVFAPRLLERTAAEWFEEAIRRRLPFAVVPDMAQLLETPTHRARKAFATVRIGGARFEGPALPQYLTRTPPLKEGVAPRLGEHDALPSPDRRPSLPSASPGALPLAGLRILDLSMGWAGPLCTRQLADLGAEVLKVEACQYPDWWRGVDPRPEFFARQGYERDPRFSALNRNKTGITLDLSSPEGAALLKRLVRDVDAVVENYAREVLPKLGLDYPALSAERPDLVMVSMPAFGGEGPWRDARAYGSTLEHASGLPSVSGEAHWPPTTNHVAYGDPVGGMNAAAALLAALLHRRRTGVGQHVDLAQVECMFPLLAPWLVAQSTTGSPGPRHGNRHATQVPHGCFPCAGGEWLALAVEDDAAWARLCGVIARLDLGGDPGLATLEGRRTREAELEAALLAWTGAREADAAMSELQAAGVAAATVRRPTTLWHDPHLNARGFWQHTERAFLGPHQQPSAPLRVAGQGPYPIRRAAPTLGESNEEVLAGRLGLDAAAMARLARSGVIGCKAIPVSERKSRAAAG</sequence>
<proteinExistence type="predicted"/>
<feature type="compositionally biased region" description="Basic and acidic residues" evidence="2">
    <location>
        <begin position="354"/>
        <end position="367"/>
    </location>
</feature>
<dbReference type="InterPro" id="IPR003673">
    <property type="entry name" value="CoA-Trfase_fam_III"/>
</dbReference>
<dbReference type="Proteomes" id="UP001526430">
    <property type="component" value="Unassembled WGS sequence"/>
</dbReference>
<dbReference type="InterPro" id="IPR044855">
    <property type="entry name" value="CoA-Trfase_III_dom3_sf"/>
</dbReference>
<dbReference type="SUPFAM" id="SSF89796">
    <property type="entry name" value="CoA-transferase family III (CaiB/BaiF)"/>
    <property type="match status" value="2"/>
</dbReference>
<gene>
    <name evidence="3" type="ORF">OF850_00950</name>
</gene>
<dbReference type="Gene3D" id="3.30.1540.10">
    <property type="entry name" value="formyl-coa transferase, domain 3"/>
    <property type="match status" value="2"/>
</dbReference>
<dbReference type="RefSeq" id="WP_301587788.1">
    <property type="nucleotide sequence ID" value="NZ_JAPFQI010000001.1"/>
</dbReference>
<protein>
    <submittedName>
        <fullName evidence="3">CoA transferase</fullName>
    </submittedName>
</protein>
<comment type="caution">
    <text evidence="3">The sequence shown here is derived from an EMBL/GenBank/DDBJ whole genome shotgun (WGS) entry which is preliminary data.</text>
</comment>
<dbReference type="GO" id="GO:0016740">
    <property type="term" value="F:transferase activity"/>
    <property type="evidence" value="ECO:0007669"/>
    <property type="project" value="UniProtKB-KW"/>
</dbReference>
<accession>A0ABT3NPU9</accession>
<evidence type="ECO:0000256" key="2">
    <source>
        <dbReference type="SAM" id="MobiDB-lite"/>
    </source>
</evidence>
<dbReference type="PANTHER" id="PTHR48207">
    <property type="entry name" value="SUCCINATE--HYDROXYMETHYLGLUTARATE COA-TRANSFERASE"/>
    <property type="match status" value="1"/>
</dbReference>
<dbReference type="PANTHER" id="PTHR48207:SF3">
    <property type="entry name" value="SUCCINATE--HYDROXYMETHYLGLUTARATE COA-TRANSFERASE"/>
    <property type="match status" value="1"/>
</dbReference>
<evidence type="ECO:0000256" key="1">
    <source>
        <dbReference type="ARBA" id="ARBA00022679"/>
    </source>
</evidence>
<dbReference type="Gene3D" id="3.40.50.10540">
    <property type="entry name" value="Crotonobetainyl-coa:carnitine coa-transferase, domain 1"/>
    <property type="match status" value="2"/>
</dbReference>
<feature type="region of interest" description="Disordered" evidence="2">
    <location>
        <begin position="343"/>
        <end position="372"/>
    </location>
</feature>
<reference evidence="3 4" key="1">
    <citation type="submission" date="2022-10" db="EMBL/GenBank/DDBJ databases">
        <title>Roseococcus glaciei nov., sp. nov., isolated from glacier.</title>
        <authorList>
            <person name="Liu Q."/>
            <person name="Xin Y.-H."/>
        </authorList>
    </citation>
    <scope>NUCLEOTIDE SEQUENCE [LARGE SCALE GENOMIC DNA]</scope>
    <source>
        <strain evidence="3 4">MDT2-1-1</strain>
    </source>
</reference>